<dbReference type="InterPro" id="IPR002048">
    <property type="entry name" value="EF_hand_dom"/>
</dbReference>
<name>A0ABQ9XRC0_9EUKA</name>
<reference evidence="3 4" key="1">
    <citation type="journal article" date="2022" name="bioRxiv">
        <title>Genomics of Preaxostyla Flagellates Illuminates Evolutionary Transitions and the Path Towards Mitochondrial Loss.</title>
        <authorList>
            <person name="Novak L.V.F."/>
            <person name="Treitli S.C."/>
            <person name="Pyrih J."/>
            <person name="Halakuc P."/>
            <person name="Pipaliya S.V."/>
            <person name="Vacek V."/>
            <person name="Brzon O."/>
            <person name="Soukal P."/>
            <person name="Eme L."/>
            <person name="Dacks J.B."/>
            <person name="Karnkowska A."/>
            <person name="Elias M."/>
            <person name="Hampl V."/>
        </authorList>
    </citation>
    <scope>NUCLEOTIDE SEQUENCE [LARGE SCALE GENOMIC DNA]</scope>
    <source>
        <strain evidence="3">NAU3</strain>
        <tissue evidence="3">Gut</tissue>
    </source>
</reference>
<evidence type="ECO:0000313" key="4">
    <source>
        <dbReference type="Proteomes" id="UP001281761"/>
    </source>
</evidence>
<comment type="caution">
    <text evidence="3">The sequence shown here is derived from an EMBL/GenBank/DDBJ whole genome shotgun (WGS) entry which is preliminary data.</text>
</comment>
<evidence type="ECO:0000259" key="2">
    <source>
        <dbReference type="PROSITE" id="PS50222"/>
    </source>
</evidence>
<dbReference type="Proteomes" id="UP001281761">
    <property type="component" value="Unassembled WGS sequence"/>
</dbReference>
<dbReference type="PANTHER" id="PTHR23049">
    <property type="entry name" value="MYOSIN REGULATORY LIGHT CHAIN 2"/>
    <property type="match status" value="1"/>
</dbReference>
<accession>A0ABQ9XRC0</accession>
<feature type="domain" description="EF-hand" evidence="2">
    <location>
        <begin position="9"/>
        <end position="44"/>
    </location>
</feature>
<dbReference type="InterPro" id="IPR011992">
    <property type="entry name" value="EF-hand-dom_pair"/>
</dbReference>
<keyword evidence="4" id="KW-1185">Reference proteome</keyword>
<keyword evidence="1" id="KW-0677">Repeat</keyword>
<protein>
    <recommendedName>
        <fullName evidence="2">EF-hand domain-containing protein</fullName>
    </recommendedName>
</protein>
<dbReference type="PROSITE" id="PS50222">
    <property type="entry name" value="EF_HAND_2"/>
    <property type="match status" value="2"/>
</dbReference>
<feature type="domain" description="EF-hand" evidence="2">
    <location>
        <begin position="113"/>
        <end position="148"/>
    </location>
</feature>
<sequence length="151" mass="17545">MAHSSLTEEQKSNASSLFKMIDTDRDGLITKEQAFQAWKLLGYEPNEQVSEELKSNTYGINLQKYLEVLALCMNQTSFEDRIRHIFRIIAGTQGNTISKRQLQNALSMVTIDLTDDMFLDLFEQMANDDDEEITYEDFLAFLRQNGDYIFY</sequence>
<dbReference type="Gene3D" id="1.10.238.10">
    <property type="entry name" value="EF-hand"/>
    <property type="match status" value="1"/>
</dbReference>
<dbReference type="InterPro" id="IPR050403">
    <property type="entry name" value="Myosin_RLC"/>
</dbReference>
<organism evidence="3 4">
    <name type="scientific">Blattamonas nauphoetae</name>
    <dbReference type="NCBI Taxonomy" id="2049346"/>
    <lineage>
        <taxon>Eukaryota</taxon>
        <taxon>Metamonada</taxon>
        <taxon>Preaxostyla</taxon>
        <taxon>Oxymonadida</taxon>
        <taxon>Blattamonas</taxon>
    </lineage>
</organism>
<dbReference type="EMBL" id="JARBJD010000099">
    <property type="protein sequence ID" value="KAK2952765.1"/>
    <property type="molecule type" value="Genomic_DNA"/>
</dbReference>
<evidence type="ECO:0000313" key="3">
    <source>
        <dbReference type="EMBL" id="KAK2952765.1"/>
    </source>
</evidence>
<dbReference type="SUPFAM" id="SSF47473">
    <property type="entry name" value="EF-hand"/>
    <property type="match status" value="1"/>
</dbReference>
<evidence type="ECO:0000256" key="1">
    <source>
        <dbReference type="ARBA" id="ARBA00022737"/>
    </source>
</evidence>
<proteinExistence type="predicted"/>
<gene>
    <name evidence="3" type="ORF">BLNAU_12233</name>
</gene>